<feature type="region of interest" description="Disordered" evidence="1">
    <location>
        <begin position="26"/>
        <end position="67"/>
    </location>
</feature>
<evidence type="ECO:0000313" key="4">
    <source>
        <dbReference type="Proteomes" id="UP000319908"/>
    </source>
</evidence>
<keyword evidence="2" id="KW-0732">Signal</keyword>
<comment type="caution">
    <text evidence="3">The sequence shown here is derived from an EMBL/GenBank/DDBJ whole genome shotgun (WGS) entry which is preliminary data.</text>
</comment>
<organism evidence="3 4">
    <name type="scientific">Allorhodopirellula heiligendammensis</name>
    <dbReference type="NCBI Taxonomy" id="2714739"/>
    <lineage>
        <taxon>Bacteria</taxon>
        <taxon>Pseudomonadati</taxon>
        <taxon>Planctomycetota</taxon>
        <taxon>Planctomycetia</taxon>
        <taxon>Pirellulales</taxon>
        <taxon>Pirellulaceae</taxon>
        <taxon>Allorhodopirellula</taxon>
    </lineage>
</organism>
<dbReference type="EMBL" id="SJPU01000001">
    <property type="protein sequence ID" value="TWU19617.1"/>
    <property type="molecule type" value="Genomic_DNA"/>
</dbReference>
<feature type="compositionally biased region" description="Acidic residues" evidence="1">
    <location>
        <begin position="57"/>
        <end position="67"/>
    </location>
</feature>
<dbReference type="OrthoDB" id="289030at2"/>
<feature type="signal peptide" evidence="2">
    <location>
        <begin position="1"/>
        <end position="22"/>
    </location>
</feature>
<evidence type="ECO:0000313" key="3">
    <source>
        <dbReference type="EMBL" id="TWU19617.1"/>
    </source>
</evidence>
<sequence>MMKLLASASRPFFLLLFLSLSAIPLSGCGSSGNTVVEPGDGTMDEQEMEDYNKQMEEKDESYEDRYK</sequence>
<accession>A0A5C6C6L0</accession>
<dbReference type="Proteomes" id="UP000319908">
    <property type="component" value="Unassembled WGS sequence"/>
</dbReference>
<dbReference type="RefSeq" id="WP_146406391.1">
    <property type="nucleotide sequence ID" value="NZ_SJPU01000001.1"/>
</dbReference>
<evidence type="ECO:0000256" key="2">
    <source>
        <dbReference type="SAM" id="SignalP"/>
    </source>
</evidence>
<reference evidence="3 4" key="1">
    <citation type="journal article" date="2020" name="Antonie Van Leeuwenhoek">
        <title>Rhodopirellula heiligendammensis sp. nov., Rhodopirellula pilleata sp. nov., and Rhodopirellula solitaria sp. nov. isolated from natural or artificial marine surfaces in Northern Germany and California, USA, and emended description of the genus Rhodopirellula.</title>
        <authorList>
            <person name="Kallscheuer N."/>
            <person name="Wiegand S."/>
            <person name="Jogler M."/>
            <person name="Boedeker C."/>
            <person name="Peeters S.H."/>
            <person name="Rast P."/>
            <person name="Heuer A."/>
            <person name="Jetten M.S.M."/>
            <person name="Rohde M."/>
            <person name="Jogler C."/>
        </authorList>
    </citation>
    <scope>NUCLEOTIDE SEQUENCE [LARGE SCALE GENOMIC DNA]</scope>
    <source>
        <strain evidence="3 4">Poly21</strain>
    </source>
</reference>
<name>A0A5C6C6L0_9BACT</name>
<evidence type="ECO:0008006" key="5">
    <source>
        <dbReference type="Google" id="ProtNLM"/>
    </source>
</evidence>
<dbReference type="AlphaFoldDB" id="A0A5C6C6L0"/>
<keyword evidence="4" id="KW-1185">Reference proteome</keyword>
<protein>
    <recommendedName>
        <fullName evidence="5">Secreted protein</fullName>
    </recommendedName>
</protein>
<evidence type="ECO:0000256" key="1">
    <source>
        <dbReference type="SAM" id="MobiDB-lite"/>
    </source>
</evidence>
<gene>
    <name evidence="3" type="ORF">Poly21_17920</name>
</gene>
<proteinExistence type="predicted"/>
<feature type="chain" id="PRO_5022683701" description="Secreted protein" evidence="2">
    <location>
        <begin position="23"/>
        <end position="67"/>
    </location>
</feature>